<evidence type="ECO:0000256" key="3">
    <source>
        <dbReference type="ARBA" id="ARBA00022840"/>
    </source>
</evidence>
<evidence type="ECO:0000313" key="8">
    <source>
        <dbReference type="Proteomes" id="UP000001497"/>
    </source>
</evidence>
<keyword evidence="2" id="KW-0547">Nucleotide-binding</keyword>
<evidence type="ECO:0000256" key="4">
    <source>
        <dbReference type="ARBA" id="ARBA00022967"/>
    </source>
</evidence>
<dbReference type="PANTHER" id="PTHR42794">
    <property type="entry name" value="HEMIN IMPORT ATP-BINDING PROTEIN HMUV"/>
    <property type="match status" value="1"/>
</dbReference>
<dbReference type="SMART" id="SM00382">
    <property type="entry name" value="AAA"/>
    <property type="match status" value="1"/>
</dbReference>
<evidence type="ECO:0000256" key="1">
    <source>
        <dbReference type="ARBA" id="ARBA00022448"/>
    </source>
</evidence>
<evidence type="ECO:0000256" key="5">
    <source>
        <dbReference type="ARBA" id="ARBA00037066"/>
    </source>
</evidence>
<dbReference type="PROSITE" id="PS50893">
    <property type="entry name" value="ABC_TRANSPORTER_2"/>
    <property type="match status" value="1"/>
</dbReference>
<accession>A0ABN3YSP5</accession>
<keyword evidence="4" id="KW-1278">Translocase</keyword>
<dbReference type="InterPro" id="IPR027417">
    <property type="entry name" value="P-loop_NTPase"/>
</dbReference>
<organism evidence="7 8">
    <name type="scientific">Fibrobacter succinogenes (strain ATCC 19169 / S85)</name>
    <dbReference type="NCBI Taxonomy" id="59374"/>
    <lineage>
        <taxon>Bacteria</taxon>
        <taxon>Pseudomonadati</taxon>
        <taxon>Fibrobacterota</taxon>
        <taxon>Fibrobacteria</taxon>
        <taxon>Fibrobacterales</taxon>
        <taxon>Fibrobacteraceae</taxon>
        <taxon>Fibrobacter</taxon>
    </lineage>
</organism>
<feature type="domain" description="ABC transporter" evidence="6">
    <location>
        <begin position="10"/>
        <end position="245"/>
    </location>
</feature>
<evidence type="ECO:0000313" key="7">
    <source>
        <dbReference type="EMBL" id="ACX73807.1"/>
    </source>
</evidence>
<evidence type="ECO:0000256" key="2">
    <source>
        <dbReference type="ARBA" id="ARBA00022741"/>
    </source>
</evidence>
<keyword evidence="3" id="KW-0067">ATP-binding</keyword>
<sequence>MDVESQNALLECRNLLVGYGRALESMKNPFDFRLSAGTVVALMGENGCGKSSLLKTLAGLLPPVSGEVSLEGRMLSEWSPRHRSQKISLVRMSNVVPPRMSVREFVRLGRSPYSGIFDSRTAEDNRIVEESMVLLDVAVFAERPVAELSDGERSRVFLAEAVAQRVNVLLLDEPNAFLDIPRSHALFRLLKKIAVERQMGIVISTHSVEYAERYCDRIMVVDGGTVKNALASEARKCGLLDWTEAF</sequence>
<proteinExistence type="predicted"/>
<dbReference type="RefSeq" id="WP_012820037.1">
    <property type="nucleotide sequence ID" value="NC_013410.1"/>
</dbReference>
<dbReference type="PANTHER" id="PTHR42794:SF1">
    <property type="entry name" value="HEMIN IMPORT ATP-BINDING PROTEIN HMUV"/>
    <property type="match status" value="1"/>
</dbReference>
<comment type="function">
    <text evidence="5">Part of the ABC transporter complex HmuTUV involved in hemin import. Responsible for energy coupling to the transport system.</text>
</comment>
<name>A0ABN3YSP5_FIBSS</name>
<dbReference type="EMBL" id="CP001792">
    <property type="protein sequence ID" value="ACX73807.1"/>
    <property type="molecule type" value="Genomic_DNA"/>
</dbReference>
<dbReference type="CDD" id="cd03214">
    <property type="entry name" value="ABC_Iron-Siderophores_B12_Hemin"/>
    <property type="match status" value="1"/>
</dbReference>
<keyword evidence="1" id="KW-0813">Transport</keyword>
<dbReference type="Proteomes" id="UP000001497">
    <property type="component" value="Chromosome"/>
</dbReference>
<keyword evidence="8" id="KW-1185">Reference proteome</keyword>
<evidence type="ECO:0000259" key="6">
    <source>
        <dbReference type="PROSITE" id="PS50893"/>
    </source>
</evidence>
<dbReference type="SUPFAM" id="SSF52540">
    <property type="entry name" value="P-loop containing nucleoside triphosphate hydrolases"/>
    <property type="match status" value="1"/>
</dbReference>
<reference evidence="7" key="1">
    <citation type="submission" date="2009-10" db="EMBL/GenBank/DDBJ databases">
        <title>Complete sequence of Fibrobacter succinogenes subsp. succinogenes S85.</title>
        <authorList>
            <consortium name="US DOE Joint Genome Institute"/>
            <person name="Lucas S."/>
            <person name="Copeland A."/>
            <person name="Lapidus A."/>
            <person name="Glavina del Rio T."/>
            <person name="Tice H."/>
            <person name="Bruce D."/>
            <person name="Goodwin L."/>
            <person name="Pitluck S."/>
            <person name="Chertkov O."/>
            <person name="Detter J.C."/>
            <person name="Han C."/>
            <person name="Tapia R."/>
            <person name="Larimer F."/>
            <person name="Land M."/>
            <person name="Hauser L."/>
            <person name="Kyrpides N."/>
            <person name="Mikhailova N."/>
            <person name="Weimer P.J."/>
            <person name="Stevenson D.M."/>
            <person name="Boyum J."/>
            <person name="Brumm P.I."/>
            <person name="Mead D."/>
        </authorList>
    </citation>
    <scope>NUCLEOTIDE SEQUENCE [LARGE SCALE GENOMIC DNA]</scope>
    <source>
        <strain evidence="7">S85</strain>
    </source>
</reference>
<dbReference type="Pfam" id="PF00005">
    <property type="entry name" value="ABC_tran"/>
    <property type="match status" value="1"/>
</dbReference>
<protein>
    <submittedName>
        <fullName evidence="7">ABC transporter related protein</fullName>
    </submittedName>
</protein>
<dbReference type="Gene3D" id="3.40.50.300">
    <property type="entry name" value="P-loop containing nucleotide triphosphate hydrolases"/>
    <property type="match status" value="1"/>
</dbReference>
<dbReference type="InterPro" id="IPR003593">
    <property type="entry name" value="AAA+_ATPase"/>
</dbReference>
<gene>
    <name evidence="7" type="ordered locus">Fisuc_0194</name>
</gene>
<dbReference type="InterPro" id="IPR003439">
    <property type="entry name" value="ABC_transporter-like_ATP-bd"/>
</dbReference>